<dbReference type="SUPFAM" id="SSF56024">
    <property type="entry name" value="Phospholipase D/nuclease"/>
    <property type="match status" value="2"/>
</dbReference>
<dbReference type="GO" id="GO:0004630">
    <property type="term" value="F:phospholipase D activity"/>
    <property type="evidence" value="ECO:0007669"/>
    <property type="project" value="UniProtKB-EC"/>
</dbReference>
<dbReference type="Gene3D" id="3.30.870.10">
    <property type="entry name" value="Endonuclease Chain A"/>
    <property type="match status" value="2"/>
</dbReference>
<dbReference type="Proteomes" id="UP000251205">
    <property type="component" value="Unassembled WGS sequence"/>
</dbReference>
<proteinExistence type="predicted"/>
<organism evidence="11 12">
    <name type="scientific">Rhizobium tropici</name>
    <dbReference type="NCBI Taxonomy" id="398"/>
    <lineage>
        <taxon>Bacteria</taxon>
        <taxon>Pseudomonadati</taxon>
        <taxon>Pseudomonadota</taxon>
        <taxon>Alphaproteobacteria</taxon>
        <taxon>Hyphomicrobiales</taxon>
        <taxon>Rhizobiaceae</taxon>
        <taxon>Rhizobium/Agrobacterium group</taxon>
        <taxon>Rhizobium</taxon>
    </lineage>
</organism>
<dbReference type="InterPro" id="IPR025202">
    <property type="entry name" value="PLD-like_dom"/>
</dbReference>
<evidence type="ECO:0000259" key="10">
    <source>
        <dbReference type="PROSITE" id="PS50035"/>
    </source>
</evidence>
<dbReference type="EMBL" id="QMKK01000061">
    <property type="protein sequence ID" value="RAX37640.1"/>
    <property type="molecule type" value="Genomic_DNA"/>
</dbReference>
<comment type="function">
    <text evidence="2">Could be a virulence factor.</text>
</comment>
<evidence type="ECO:0000256" key="6">
    <source>
        <dbReference type="ARBA" id="ARBA00022737"/>
    </source>
</evidence>
<evidence type="ECO:0000313" key="12">
    <source>
        <dbReference type="Proteomes" id="UP000251205"/>
    </source>
</evidence>
<dbReference type="AlphaFoldDB" id="A0A329YAY5"/>
<evidence type="ECO:0000256" key="7">
    <source>
        <dbReference type="ARBA" id="ARBA00022801"/>
    </source>
</evidence>
<dbReference type="PROSITE" id="PS50035">
    <property type="entry name" value="PLD"/>
    <property type="match status" value="2"/>
</dbReference>
<evidence type="ECO:0000256" key="4">
    <source>
        <dbReference type="ARBA" id="ARBA00018392"/>
    </source>
</evidence>
<comment type="catalytic activity">
    <reaction evidence="1">
        <text>a 1,2-diacyl-sn-glycero-3-phosphocholine + H2O = a 1,2-diacyl-sn-glycero-3-phosphate + choline + H(+)</text>
        <dbReference type="Rhea" id="RHEA:14445"/>
        <dbReference type="ChEBI" id="CHEBI:15354"/>
        <dbReference type="ChEBI" id="CHEBI:15377"/>
        <dbReference type="ChEBI" id="CHEBI:15378"/>
        <dbReference type="ChEBI" id="CHEBI:57643"/>
        <dbReference type="ChEBI" id="CHEBI:58608"/>
        <dbReference type="EC" id="3.1.4.4"/>
    </reaction>
</comment>
<evidence type="ECO:0000256" key="9">
    <source>
        <dbReference type="ARBA" id="ARBA00029594"/>
    </source>
</evidence>
<gene>
    <name evidence="11" type="ORF">DQ393_31285</name>
</gene>
<comment type="caution">
    <text evidence="11">The sequence shown here is derived from an EMBL/GenBank/DDBJ whole genome shotgun (WGS) entry which is preliminary data.</text>
</comment>
<dbReference type="PANTHER" id="PTHR18896:SF76">
    <property type="entry name" value="PHOSPHOLIPASE"/>
    <property type="match status" value="1"/>
</dbReference>
<comment type="subcellular location">
    <subcellularLocation>
        <location evidence="3">Secreted</location>
    </subcellularLocation>
</comment>
<dbReference type="CDD" id="cd09143">
    <property type="entry name" value="PLDc_vPLD1_2_like_bac_2"/>
    <property type="match status" value="1"/>
</dbReference>
<evidence type="ECO:0000256" key="5">
    <source>
        <dbReference type="ARBA" id="ARBA00022525"/>
    </source>
</evidence>
<feature type="domain" description="PLD phosphodiesterase" evidence="10">
    <location>
        <begin position="115"/>
        <end position="142"/>
    </location>
</feature>
<dbReference type="OrthoDB" id="8828485at2"/>
<keyword evidence="7" id="KW-0378">Hydrolase</keyword>
<dbReference type="Pfam" id="PF13091">
    <property type="entry name" value="PLDc_2"/>
    <property type="match status" value="1"/>
</dbReference>
<name>A0A329YAY5_RHITR</name>
<reference evidence="11 12" key="1">
    <citation type="submission" date="2018-06" db="EMBL/GenBank/DDBJ databases">
        <title>Whole Genome Sequence of an efficient microsymbiont, Rhizobium tropici.</title>
        <authorList>
            <person name="Srinivasan R."/>
            <person name="Singh H.V."/>
            <person name="Srivastava R."/>
            <person name="Kumari B."/>
            <person name="Radhakrishna A."/>
        </authorList>
    </citation>
    <scope>NUCLEOTIDE SEQUENCE [LARGE SCALE GENOMIC DNA]</scope>
    <source>
        <strain evidence="11 12">IGFRI Rhizo-19</strain>
    </source>
</reference>
<dbReference type="Pfam" id="PF00614">
    <property type="entry name" value="PLDc"/>
    <property type="match status" value="1"/>
</dbReference>
<dbReference type="InterPro" id="IPR015679">
    <property type="entry name" value="PLipase_D_fam"/>
</dbReference>
<evidence type="ECO:0000256" key="2">
    <source>
        <dbReference type="ARBA" id="ARBA00003145"/>
    </source>
</evidence>
<accession>A0A329YAY5</accession>
<dbReference type="GO" id="GO:0005576">
    <property type="term" value="C:extracellular region"/>
    <property type="evidence" value="ECO:0007669"/>
    <property type="project" value="UniProtKB-SubCell"/>
</dbReference>
<protein>
    <recommendedName>
        <fullName evidence="4">Phospholipase D</fullName>
    </recommendedName>
    <alternativeName>
        <fullName evidence="9">Choline phosphatase</fullName>
    </alternativeName>
</protein>
<feature type="domain" description="PLD phosphodiesterase" evidence="10">
    <location>
        <begin position="333"/>
        <end position="360"/>
    </location>
</feature>
<evidence type="ECO:0000256" key="8">
    <source>
        <dbReference type="ARBA" id="ARBA00023098"/>
    </source>
</evidence>
<evidence type="ECO:0000256" key="3">
    <source>
        <dbReference type="ARBA" id="ARBA00004613"/>
    </source>
</evidence>
<keyword evidence="8" id="KW-0443">Lipid metabolism</keyword>
<evidence type="ECO:0000313" key="11">
    <source>
        <dbReference type="EMBL" id="RAX37640.1"/>
    </source>
</evidence>
<dbReference type="SMART" id="SM00155">
    <property type="entry name" value="PLDc"/>
    <property type="match status" value="2"/>
</dbReference>
<dbReference type="InterPro" id="IPR001736">
    <property type="entry name" value="PLipase_D/transphosphatidylase"/>
</dbReference>
<dbReference type="GO" id="GO:0009395">
    <property type="term" value="P:phospholipid catabolic process"/>
    <property type="evidence" value="ECO:0007669"/>
    <property type="project" value="TreeGrafter"/>
</dbReference>
<dbReference type="CDD" id="cd09140">
    <property type="entry name" value="PLDc_vPLD1_2_like_bac_1"/>
    <property type="match status" value="1"/>
</dbReference>
<keyword evidence="6" id="KW-0677">Repeat</keyword>
<keyword evidence="5" id="KW-0964">Secreted</keyword>
<dbReference type="PANTHER" id="PTHR18896">
    <property type="entry name" value="PHOSPHOLIPASE D"/>
    <property type="match status" value="1"/>
</dbReference>
<evidence type="ECO:0000256" key="1">
    <source>
        <dbReference type="ARBA" id="ARBA00000798"/>
    </source>
</evidence>
<sequence length="469" mass="52291">MTKPALTGIADRASFLINGKKYFSCLANALKEARQQIWIVGWNFNPEILLEPEDPGTILGDVLERAVQSNPDLEIRILVWALGPIYSDKSLKAFFGKTFPKSNRIQLRFAFQPVLLGCHHQKLVCIDDNVAFLGGIDLASRRWDTRGHGIRDQRRRDSEGLPYEPVHDLQVMVSGQAARAVSWIARQRWAAATGEQHGHLAGVDDLGFRYDGSLSLSGIPFELAVSGPMKGAQADDNPGVALTKRVIAAAKRHLYVETQYLASFNVADALAARLKEKEGPEIVIICAHGSHGLIEKMIMDANRDRIITKLKQADEFDRLRIFYPVIPDGKRQKSLFIHSKLLIADDNLVRIGSSNLNHRSENLDTECDILFEAQSAEHRMVIRNLRHSLLSEFLGCSAEALDQILEQGRSLIHAIATLDLGARGLKPLHSKSRKMTPVVGTALFDPVPPSRPPRLHRLAGRLRRMLRFG</sequence>